<dbReference type="EMBL" id="JBBJCI010000035">
    <property type="protein sequence ID" value="KAK7253407.1"/>
    <property type="molecule type" value="Genomic_DNA"/>
</dbReference>
<keyword evidence="22" id="KW-1185">Reference proteome</keyword>
<dbReference type="InterPro" id="IPR050711">
    <property type="entry name" value="ET-N_metabolism_enzyme"/>
</dbReference>
<evidence type="ECO:0000256" key="14">
    <source>
        <dbReference type="ARBA" id="ARBA00023164"/>
    </source>
</evidence>
<comment type="pathway">
    <text evidence="4">Nitrogen metabolism.</text>
</comment>
<dbReference type="PROSITE" id="PS51278">
    <property type="entry name" value="GATASE_TYPE_2"/>
    <property type="match status" value="1"/>
</dbReference>
<evidence type="ECO:0000256" key="6">
    <source>
        <dbReference type="ARBA" id="ARBA00022605"/>
    </source>
</evidence>
<dbReference type="CDD" id="cd00713">
    <property type="entry name" value="GltS"/>
    <property type="match status" value="1"/>
</dbReference>
<dbReference type="Gene3D" id="2.160.20.60">
    <property type="entry name" value="Glutamate synthase, alpha subunit, C-terminal domain"/>
    <property type="match status" value="1"/>
</dbReference>
<comment type="similarity">
    <text evidence="5">Belongs to the glutamate synthase family.</text>
</comment>
<feature type="chain" id="PRO_5047053807" description="glutamate synthase (ferredoxin)" evidence="19">
    <location>
        <begin position="20"/>
        <end position="1631"/>
    </location>
</feature>
<keyword evidence="7" id="KW-0285">Flavoprotein</keyword>
<keyword evidence="8" id="KW-0288">FMN</keyword>
<keyword evidence="6" id="KW-0028">Amino-acid biosynthesis</keyword>
<dbReference type="InterPro" id="IPR017932">
    <property type="entry name" value="GATase_2_dom"/>
</dbReference>
<sequence length="1631" mass="174225">MAPFNHAAALLALAASAGALVAPRLHVARPGKASQLAAWKYDMTSVERALDTERDACGVGFIAESKGGPSRRVMEAATNCLCANEHRGGCSADGISGDGSGIMTQIPWEVYEADTPRLKERRAAHPGERMGCMTLFVPRDPEAAARAKEVVLEAAEATGFEVVAWRDTPVDASVCGVAAELGRPDFAHVFLRTSADTPTRTERNFERALYLYRRSLRGAWDRDEELYVASCSSKTTIYKGMVNAASLKLFYPDLQSEDYVSQFAIYHRRFSTNTMPRWSLAQPFRLIAHNGEINTVRGNVNWMVSRAEAAGGDLGAIAAGCSSEDPDRACEYVDPESLGPVVDASKSDSANLDASLELYTRAGRTVDESLLMMMPPAIPAENEKVFFDLHAPLQEPWDGPASVCFSDGNVIGARLDRNGLRPARITRYRDGLVCLGSESGSYALFPGMPPDSEILERKRLGPGMSCLIDLVANDGGYYDDKAVKARIASNPKWQEALDRQRRFRLDDMDAPAYAVPGDRDLRTQAAFGWGSEDVDMQVTAMVKTGGEATHCMGADAPLAAMSTFAHPAYDYFKQRHAQVTNPPIDPIREKHVMTTETWMGERPNCVDVALGTDDGSNLLVRMDSPVVHAGEVDVLKTELLAETLDTTYDPSQETLKEAVARISQEAIDAVAGGARLVILSDASFGEGLDSSKRLYVPPLVMTGATHHALIGAGLRLKGSILVETAQVWSTHHVATLCGYGASAVHPYMLFRVAAQLTTPPKEGKKPKIDGVTPAEGVANARAALKTGVLKIMSKIGISALSSYHGAQIFECVGLHPEVVDVAFKGTASRLGGLDFEEMEKEVKSMVNSASYEIDDDDLPVFKLANFGFINALQKGRGGEEHANSPKVAKLLHAAVREDDAAERKIKYDAFAAALREDSPFGLRDLMTLKYAAEPSTAAIPRESIFTRFVTGGMSLGALQGRKRVIQRRFNVSALSRETHESLAMAMNRLGAASNSGEGGEDSVRNDKVGDNRDTTWKHLKGKSIRADDTAVSRIRQVASGRFGVTASYLATASQIEIKVAQGAKPGEGGQLPGGKVDAYIASIRAATEGVTLISPPPHHDIYSIEDLTQLIFDLKAINPTARISVKLVSIIGIGTVACGVAKAGADVIQVSGHDGGSGAAAISSIKHAGGPLELGLAEVHNTLVENGLRDGVTVRADGGVRTGLDVVKLALLGAEEFGFGTVAMVAAGCVMARVCHTNNCPVGVATQKSKLRERVRGEPEDITRYFECVADETADILRSLGLDSLLAAIGRADLLESLDEAAMHALLPKTNRFDVKSTVLKPIEFGPLGGEAFVAPYKPPPARPLIYSFGPNADGHFDDQYLGEDGPSSEPYAILNTDRAIGTRLAGDIARRRRALGSVQPVEVNYRGSAGQSFAAFAVSEMRVTLEGDANDYVGKGLSGAHVSIFPPKEAVANGDFVAKDSVIIGNTCLYGATSGRFFANGQSGDRFGVRNSGVQAVIEGAGDHCCEYMTNGIVVVLGPTGINIGSGMTGGVAYLYAPDGDDEVAARLNSGNVKGRRIVDAASPAALSLRGLIEDHLEATGSKWAEELLEDFDHTQFVQVVPPSEIDQPKNAVQELAEEEAPVPEPVASR</sequence>
<dbReference type="InterPro" id="IPR029055">
    <property type="entry name" value="Ntn_hydrolases_N"/>
</dbReference>
<dbReference type="InterPro" id="IPR013785">
    <property type="entry name" value="Aldolase_TIM"/>
</dbReference>
<dbReference type="Gene3D" id="3.60.20.10">
    <property type="entry name" value="Glutamine Phosphoribosylpyrophosphate, subunit 1, domain 1"/>
    <property type="match status" value="1"/>
</dbReference>
<proteinExistence type="inferred from homology"/>
<evidence type="ECO:0000259" key="20">
    <source>
        <dbReference type="PROSITE" id="PS51278"/>
    </source>
</evidence>
<dbReference type="Proteomes" id="UP001363151">
    <property type="component" value="Unassembled WGS sequence"/>
</dbReference>
<comment type="caution">
    <text evidence="21">The sequence shown here is derived from an EMBL/GenBank/DDBJ whole genome shotgun (WGS) entry which is preliminary data.</text>
</comment>
<dbReference type="Pfam" id="PF00310">
    <property type="entry name" value="GATase_2"/>
    <property type="match status" value="1"/>
</dbReference>
<dbReference type="Pfam" id="PF01645">
    <property type="entry name" value="Glu_synthase"/>
    <property type="match status" value="1"/>
</dbReference>
<comment type="cofactor">
    <cofactor evidence="2">
        <name>[3Fe-4S] cluster</name>
        <dbReference type="ChEBI" id="CHEBI:21137"/>
    </cofactor>
</comment>
<reference evidence="21 22" key="1">
    <citation type="submission" date="2024-03" db="EMBL/GenBank/DDBJ databases">
        <title>Aureococcus anophagefferens CCMP1851 and Kratosvirus quantuckense: Draft genome of a second virus-susceptible host strain in the model system.</title>
        <authorList>
            <person name="Chase E."/>
            <person name="Truchon A.R."/>
            <person name="Schepens W."/>
            <person name="Wilhelm S.W."/>
        </authorList>
    </citation>
    <scope>NUCLEOTIDE SEQUENCE [LARGE SCALE GENOMIC DNA]</scope>
    <source>
        <strain evidence="21 22">CCMP1851</strain>
    </source>
</reference>
<evidence type="ECO:0000256" key="3">
    <source>
        <dbReference type="ARBA" id="ARBA00004802"/>
    </source>
</evidence>
<name>A0ABR1GBX4_AURAN</name>
<keyword evidence="9" id="KW-0479">Metal-binding</keyword>
<evidence type="ECO:0000256" key="12">
    <source>
        <dbReference type="ARBA" id="ARBA00023004"/>
    </source>
</evidence>
<dbReference type="NCBIfam" id="NF008730">
    <property type="entry name" value="PRK11750.1"/>
    <property type="match status" value="1"/>
</dbReference>
<evidence type="ECO:0000256" key="18">
    <source>
        <dbReference type="SAM" id="MobiDB-lite"/>
    </source>
</evidence>
<keyword evidence="13" id="KW-0411">Iron-sulfur</keyword>
<keyword evidence="15" id="KW-0003">3Fe-4S</keyword>
<evidence type="ECO:0000256" key="11">
    <source>
        <dbReference type="ARBA" id="ARBA00023002"/>
    </source>
</evidence>
<protein>
    <recommendedName>
        <fullName evidence="17">glutamate synthase (ferredoxin)</fullName>
        <ecNumber evidence="17">1.4.7.1</ecNumber>
    </recommendedName>
</protein>
<dbReference type="SUPFAM" id="SSF51395">
    <property type="entry name" value="FMN-linked oxidoreductases"/>
    <property type="match status" value="1"/>
</dbReference>
<evidence type="ECO:0000256" key="16">
    <source>
        <dbReference type="ARBA" id="ARBA00037928"/>
    </source>
</evidence>
<dbReference type="SUPFAM" id="SSF56235">
    <property type="entry name" value="N-terminal nucleophile aminohydrolases (Ntn hydrolases)"/>
    <property type="match status" value="1"/>
</dbReference>
<feature type="compositionally biased region" description="Basic and acidic residues" evidence="18">
    <location>
        <begin position="1001"/>
        <end position="1014"/>
    </location>
</feature>
<evidence type="ECO:0000256" key="13">
    <source>
        <dbReference type="ARBA" id="ARBA00023014"/>
    </source>
</evidence>
<keyword evidence="14" id="KW-0314">Glutamate biosynthesis</keyword>
<comment type="cofactor">
    <cofactor evidence="1">
        <name>FMN</name>
        <dbReference type="ChEBI" id="CHEBI:58210"/>
    </cofactor>
</comment>
<evidence type="ECO:0000256" key="10">
    <source>
        <dbReference type="ARBA" id="ARBA00022962"/>
    </source>
</evidence>
<evidence type="ECO:0000256" key="19">
    <source>
        <dbReference type="SAM" id="SignalP"/>
    </source>
</evidence>
<dbReference type="Pfam" id="PF01493">
    <property type="entry name" value="GXGXG"/>
    <property type="match status" value="1"/>
</dbReference>
<evidence type="ECO:0000256" key="5">
    <source>
        <dbReference type="ARBA" id="ARBA00009716"/>
    </source>
</evidence>
<dbReference type="Gene3D" id="3.20.20.70">
    <property type="entry name" value="Aldolase class I"/>
    <property type="match status" value="2"/>
</dbReference>
<feature type="region of interest" description="Disordered" evidence="18">
    <location>
        <begin position="1605"/>
        <end position="1631"/>
    </location>
</feature>
<keyword evidence="12" id="KW-0408">Iron</keyword>
<dbReference type="InterPro" id="IPR006982">
    <property type="entry name" value="Glu_synth_centr_N"/>
</dbReference>
<accession>A0ABR1GBX4</accession>
<evidence type="ECO:0000256" key="7">
    <source>
        <dbReference type="ARBA" id="ARBA00022630"/>
    </source>
</evidence>
<evidence type="ECO:0000313" key="21">
    <source>
        <dbReference type="EMBL" id="KAK7253407.1"/>
    </source>
</evidence>
<feature type="region of interest" description="Disordered" evidence="18">
    <location>
        <begin position="991"/>
        <end position="1014"/>
    </location>
</feature>
<comment type="pathway">
    <text evidence="3">Energy metabolism; nitrogen metabolism.</text>
</comment>
<evidence type="ECO:0000313" key="22">
    <source>
        <dbReference type="Proteomes" id="UP001363151"/>
    </source>
</evidence>
<dbReference type="PANTHER" id="PTHR11938">
    <property type="entry name" value="FAD NADPH DEHYDROGENASE/OXIDOREDUCTASE"/>
    <property type="match status" value="1"/>
</dbReference>
<comment type="pathway">
    <text evidence="16">Amino-acid biosynthesis; L-glutamate biosynthesis via GLT pathway; L-glutamate from 2-oxoglutarate and L-glutamine (ferredoxin route): step 1/1.</text>
</comment>
<dbReference type="CDD" id="cd02808">
    <property type="entry name" value="GltS_FMN"/>
    <property type="match status" value="1"/>
</dbReference>
<organism evidence="21 22">
    <name type="scientific">Aureococcus anophagefferens</name>
    <name type="common">Harmful bloom alga</name>
    <dbReference type="NCBI Taxonomy" id="44056"/>
    <lineage>
        <taxon>Eukaryota</taxon>
        <taxon>Sar</taxon>
        <taxon>Stramenopiles</taxon>
        <taxon>Ochrophyta</taxon>
        <taxon>Pelagophyceae</taxon>
        <taxon>Pelagomonadales</taxon>
        <taxon>Pelagomonadaceae</taxon>
        <taxon>Aureococcus</taxon>
    </lineage>
</organism>
<gene>
    <name evidence="21" type="primary">GLU</name>
    <name evidence="21" type="ORF">SO694_00001770</name>
</gene>
<dbReference type="Pfam" id="PF04898">
    <property type="entry name" value="Glu_syn_central"/>
    <property type="match status" value="1"/>
</dbReference>
<keyword evidence="10" id="KW-0315">Glutamine amidotransferase</keyword>
<evidence type="ECO:0000256" key="9">
    <source>
        <dbReference type="ARBA" id="ARBA00022723"/>
    </source>
</evidence>
<keyword evidence="11" id="KW-0560">Oxidoreductase</keyword>
<keyword evidence="19" id="KW-0732">Signal</keyword>
<dbReference type="PANTHER" id="PTHR11938:SF133">
    <property type="entry name" value="GLUTAMATE SYNTHASE (NADH)"/>
    <property type="match status" value="1"/>
</dbReference>
<evidence type="ECO:0000256" key="4">
    <source>
        <dbReference type="ARBA" id="ARBA00004909"/>
    </source>
</evidence>
<dbReference type="InterPro" id="IPR002932">
    <property type="entry name" value="Glu_synthdom"/>
</dbReference>
<evidence type="ECO:0000256" key="15">
    <source>
        <dbReference type="ARBA" id="ARBA00023291"/>
    </source>
</evidence>
<feature type="signal peptide" evidence="19">
    <location>
        <begin position="1"/>
        <end position="19"/>
    </location>
</feature>
<evidence type="ECO:0000256" key="2">
    <source>
        <dbReference type="ARBA" id="ARBA00001927"/>
    </source>
</evidence>
<evidence type="ECO:0000256" key="17">
    <source>
        <dbReference type="ARBA" id="ARBA00039085"/>
    </source>
</evidence>
<evidence type="ECO:0000256" key="1">
    <source>
        <dbReference type="ARBA" id="ARBA00001917"/>
    </source>
</evidence>
<dbReference type="InterPro" id="IPR036485">
    <property type="entry name" value="Glu_synth_asu_C_sf"/>
</dbReference>
<dbReference type="SUPFAM" id="SSF69336">
    <property type="entry name" value="Alpha subunit of glutamate synthase, C-terminal domain"/>
    <property type="match status" value="1"/>
</dbReference>
<evidence type="ECO:0000256" key="8">
    <source>
        <dbReference type="ARBA" id="ARBA00022643"/>
    </source>
</evidence>
<feature type="domain" description="Glutamine amidotransferase type-2" evidence="20">
    <location>
        <begin position="57"/>
        <end position="471"/>
    </location>
</feature>
<dbReference type="InterPro" id="IPR002489">
    <property type="entry name" value="Glu_synth_asu_C"/>
</dbReference>
<dbReference type="EC" id="1.4.7.1" evidence="17"/>